<accession>A0A8K0NJD6</accession>
<dbReference type="SUPFAM" id="SSF51126">
    <property type="entry name" value="Pectin lyase-like"/>
    <property type="match status" value="1"/>
</dbReference>
<keyword evidence="8" id="KW-0325">Glycoprotein</keyword>
<dbReference type="InterPro" id="IPR012334">
    <property type="entry name" value="Pectin_lyas_fold"/>
</dbReference>
<keyword evidence="5" id="KW-0677">Repeat</keyword>
<evidence type="ECO:0000256" key="13">
    <source>
        <dbReference type="RuleBase" id="RU361169"/>
    </source>
</evidence>
<dbReference type="GO" id="GO:0071555">
    <property type="term" value="P:cell wall organization"/>
    <property type="evidence" value="ECO:0007669"/>
    <property type="project" value="UniProtKB-KW"/>
</dbReference>
<keyword evidence="9 13" id="KW-0326">Glycosidase</keyword>
<keyword evidence="16" id="KW-1185">Reference proteome</keyword>
<evidence type="ECO:0000256" key="5">
    <source>
        <dbReference type="ARBA" id="ARBA00022737"/>
    </source>
</evidence>
<evidence type="ECO:0000256" key="1">
    <source>
        <dbReference type="ARBA" id="ARBA00004613"/>
    </source>
</evidence>
<feature type="signal peptide" evidence="14">
    <location>
        <begin position="1"/>
        <end position="21"/>
    </location>
</feature>
<evidence type="ECO:0000256" key="4">
    <source>
        <dbReference type="ARBA" id="ARBA00022729"/>
    </source>
</evidence>
<feature type="chain" id="PRO_5035470544" description="galacturonan 1,4-alpha-galacturonidase" evidence="14">
    <location>
        <begin position="22"/>
        <end position="445"/>
    </location>
</feature>
<evidence type="ECO:0000256" key="12">
    <source>
        <dbReference type="ARBA" id="ARBA00048766"/>
    </source>
</evidence>
<proteinExistence type="inferred from homology"/>
<comment type="similarity">
    <text evidence="2 13">Belongs to the glycosyl hydrolase 28 family.</text>
</comment>
<comment type="caution">
    <text evidence="15">The sequence shown here is derived from an EMBL/GenBank/DDBJ whole genome shotgun (WGS) entry which is preliminary data.</text>
</comment>
<dbReference type="Proteomes" id="UP000811619">
    <property type="component" value="Unassembled WGS sequence"/>
</dbReference>
<evidence type="ECO:0000256" key="10">
    <source>
        <dbReference type="ARBA" id="ARBA00023316"/>
    </source>
</evidence>
<protein>
    <recommendedName>
        <fullName evidence="11">galacturonan 1,4-alpha-galacturonidase</fullName>
        <ecNumber evidence="11">3.2.1.67</ecNumber>
    </recommendedName>
</protein>
<keyword evidence="6 13" id="KW-0378">Hydrolase</keyword>
<keyword evidence="7" id="KW-1015">Disulfide bond</keyword>
<evidence type="ECO:0000256" key="8">
    <source>
        <dbReference type="ARBA" id="ARBA00023180"/>
    </source>
</evidence>
<dbReference type="EC" id="3.2.1.67" evidence="11"/>
<keyword evidence="4 14" id="KW-0732">Signal</keyword>
<dbReference type="PANTHER" id="PTHR31736:SF14">
    <property type="entry name" value="EXOPOLYGALACTURONASE X-1-RELATED"/>
    <property type="match status" value="1"/>
</dbReference>
<comment type="catalytic activity">
    <reaction evidence="12">
        <text>[(1-&gt;4)-alpha-D-galacturonosyl](n) + H2O = alpha-D-galacturonate + [(1-&gt;4)-alpha-D-galacturonosyl](n-1)</text>
        <dbReference type="Rhea" id="RHEA:14117"/>
        <dbReference type="Rhea" id="RHEA-COMP:14570"/>
        <dbReference type="Rhea" id="RHEA-COMP:14572"/>
        <dbReference type="ChEBI" id="CHEBI:15377"/>
        <dbReference type="ChEBI" id="CHEBI:58658"/>
        <dbReference type="ChEBI" id="CHEBI:140523"/>
        <dbReference type="EC" id="3.2.1.67"/>
    </reaction>
</comment>
<evidence type="ECO:0000313" key="16">
    <source>
        <dbReference type="Proteomes" id="UP000811619"/>
    </source>
</evidence>
<evidence type="ECO:0000313" key="15">
    <source>
        <dbReference type="EMBL" id="KAG5927019.1"/>
    </source>
</evidence>
<dbReference type="GO" id="GO:0005576">
    <property type="term" value="C:extracellular region"/>
    <property type="evidence" value="ECO:0007669"/>
    <property type="project" value="UniProtKB-SubCell"/>
</dbReference>
<dbReference type="GO" id="GO:0004650">
    <property type="term" value="F:polygalacturonase activity"/>
    <property type="evidence" value="ECO:0007669"/>
    <property type="project" value="InterPro"/>
</dbReference>
<dbReference type="Pfam" id="PF00295">
    <property type="entry name" value="Glyco_hydro_28"/>
    <property type="match status" value="1"/>
</dbReference>
<dbReference type="GO" id="GO:0005975">
    <property type="term" value="P:carbohydrate metabolic process"/>
    <property type="evidence" value="ECO:0007669"/>
    <property type="project" value="InterPro"/>
</dbReference>
<evidence type="ECO:0000256" key="6">
    <source>
        <dbReference type="ARBA" id="ARBA00022801"/>
    </source>
</evidence>
<evidence type="ECO:0000256" key="14">
    <source>
        <dbReference type="SAM" id="SignalP"/>
    </source>
</evidence>
<keyword evidence="3" id="KW-0964">Secreted</keyword>
<sequence>MKATIGSLSVSLLSAIASAAATPHDAASQGHASFIPRPVLRSQPLQPAKPFAKSPARDASKTCFVKPAGAGHDDAPAILKAFQKCNHGGTVVLDAAYTLGSTLDLTFLEAVDVAITGSVTLSTDLKYWSTESYKYAYQNASAAWRFGGKDVNIYGAGKGLIDGNGQAWYDGFAKDPMLQRPVLFVLEGLHGGSVTGLKMRNPPFWFNLIANSTDILVSDIDMVAETTSENDPKNSDGWDTYRSDNIVIQSSTVINDDDCVSFKPNSTNILVQKLNCRSHGISVGSLGQYPGHYDIVENIYVHDIVMTNSSAGARIKVWPNTFVPFQPSLTGGGGSGYVKNVTYDKFHGVNDDWSIEVNQCYGTRDMKLCYAHPSNVVLSDITFKNFWGTTSKKFDPKVGTIVCSDPSKCHNIQAIDIKVSPPSGKKAQWVCDNVARNLLQLDCIA</sequence>
<dbReference type="Gene3D" id="2.160.20.10">
    <property type="entry name" value="Single-stranded right-handed beta-helix, Pectin lyase-like"/>
    <property type="match status" value="1"/>
</dbReference>
<dbReference type="AlphaFoldDB" id="A0A8K0NJD6"/>
<dbReference type="InterPro" id="IPR000743">
    <property type="entry name" value="Glyco_hydro_28"/>
</dbReference>
<dbReference type="GO" id="GO:0047911">
    <property type="term" value="F:galacturan 1,4-alpha-galacturonidase activity"/>
    <property type="evidence" value="ECO:0007669"/>
    <property type="project" value="UniProtKB-EC"/>
</dbReference>
<keyword evidence="10" id="KW-0961">Cell wall biogenesis/degradation</keyword>
<evidence type="ECO:0000256" key="7">
    <source>
        <dbReference type="ARBA" id="ARBA00023157"/>
    </source>
</evidence>
<dbReference type="InterPro" id="IPR011050">
    <property type="entry name" value="Pectin_lyase_fold/virulence"/>
</dbReference>
<organism evidence="15 16">
    <name type="scientific">Claviceps africana</name>
    <dbReference type="NCBI Taxonomy" id="83212"/>
    <lineage>
        <taxon>Eukaryota</taxon>
        <taxon>Fungi</taxon>
        <taxon>Dikarya</taxon>
        <taxon>Ascomycota</taxon>
        <taxon>Pezizomycotina</taxon>
        <taxon>Sordariomycetes</taxon>
        <taxon>Hypocreomycetidae</taxon>
        <taxon>Hypocreales</taxon>
        <taxon>Clavicipitaceae</taxon>
        <taxon>Claviceps</taxon>
    </lineage>
</organism>
<evidence type="ECO:0000256" key="2">
    <source>
        <dbReference type="ARBA" id="ARBA00008834"/>
    </source>
</evidence>
<comment type="subcellular location">
    <subcellularLocation>
        <location evidence="1">Secreted</location>
    </subcellularLocation>
</comment>
<evidence type="ECO:0000256" key="9">
    <source>
        <dbReference type="ARBA" id="ARBA00023295"/>
    </source>
</evidence>
<dbReference type="PANTHER" id="PTHR31736">
    <property type="match status" value="1"/>
</dbReference>
<gene>
    <name evidence="15" type="ORF">E4U42_002702</name>
</gene>
<name>A0A8K0NJD6_9HYPO</name>
<evidence type="ECO:0000256" key="3">
    <source>
        <dbReference type="ARBA" id="ARBA00022525"/>
    </source>
</evidence>
<reference evidence="15" key="1">
    <citation type="journal article" date="2020" name="bioRxiv">
        <title>Whole genome comparisons of ergot fungi reveals the divergence and evolution of species within the genus Claviceps are the result of varying mechanisms driving genome evolution and host range expansion.</title>
        <authorList>
            <person name="Wyka S.A."/>
            <person name="Mondo S.J."/>
            <person name="Liu M."/>
            <person name="Dettman J."/>
            <person name="Nalam V."/>
            <person name="Broders K.D."/>
        </authorList>
    </citation>
    <scope>NUCLEOTIDE SEQUENCE</scope>
    <source>
        <strain evidence="15">CCC 489</strain>
    </source>
</reference>
<evidence type="ECO:0000256" key="11">
    <source>
        <dbReference type="ARBA" id="ARBA00038933"/>
    </source>
</evidence>
<dbReference type="OrthoDB" id="187139at2759"/>
<dbReference type="EMBL" id="SRPY01000218">
    <property type="protein sequence ID" value="KAG5927019.1"/>
    <property type="molecule type" value="Genomic_DNA"/>
</dbReference>